<name>A0ABX1QZF3_9ALTE</name>
<dbReference type="InterPro" id="IPR007434">
    <property type="entry name" value="FemAB-like"/>
</dbReference>
<dbReference type="PANTHER" id="PTHR47017">
    <property type="entry name" value="ACYL-COA"/>
    <property type="match status" value="1"/>
</dbReference>
<dbReference type="Gene3D" id="3.40.630.30">
    <property type="match status" value="1"/>
</dbReference>
<proteinExistence type="predicted"/>
<comment type="caution">
    <text evidence="1">The sequence shown here is derived from an EMBL/GenBank/DDBJ whole genome shotgun (WGS) entry which is preliminary data.</text>
</comment>
<gene>
    <name evidence="1" type="ORF">HCJ96_06175</name>
</gene>
<reference evidence="1 2" key="1">
    <citation type="submission" date="2020-03" db="EMBL/GenBank/DDBJ databases">
        <title>Alteromonas ponticola sp. nov., isolated from seawater.</title>
        <authorList>
            <person name="Yoon J.-H."/>
            <person name="Kim Y.-O."/>
        </authorList>
    </citation>
    <scope>NUCLEOTIDE SEQUENCE [LARGE SCALE GENOMIC DNA]</scope>
    <source>
        <strain evidence="1 2">MYP5</strain>
    </source>
</reference>
<dbReference type="SUPFAM" id="SSF55729">
    <property type="entry name" value="Acyl-CoA N-acyltransferases (Nat)"/>
    <property type="match status" value="1"/>
</dbReference>
<dbReference type="PANTHER" id="PTHR47017:SF1">
    <property type="entry name" value="ACYL-COA"/>
    <property type="match status" value="1"/>
</dbReference>
<dbReference type="Pfam" id="PF04339">
    <property type="entry name" value="FemAB_like"/>
    <property type="match status" value="1"/>
</dbReference>
<organism evidence="1 2">
    <name type="scientific">Alteromonas ponticola</name>
    <dbReference type="NCBI Taxonomy" id="2720613"/>
    <lineage>
        <taxon>Bacteria</taxon>
        <taxon>Pseudomonadati</taxon>
        <taxon>Pseudomonadota</taxon>
        <taxon>Gammaproteobacteria</taxon>
        <taxon>Alteromonadales</taxon>
        <taxon>Alteromonadaceae</taxon>
        <taxon>Alteromonas/Salinimonas group</taxon>
        <taxon>Alteromonas</taxon>
    </lineage>
</organism>
<sequence length="386" mass="45012">MAFEVKFHSQFSAFDPQQWEELDGTQSPFLCFAFLSALETSYCVGEGTGWQPYHLGIYENTRLVAALPGYIKHDSYGEYVFDHAWANAYYQHGLSYYPKWISAIPFTPVPGNRFLLRSDVDRAGIFKAFQQAISSLEAANCSSAHILFPDDVVVFDDSAFLIRKSVQFHWHNYSYESFDDFLNALTSRKRKAIRKTRRRLHEQDVVVSRYQGVEITQQRIAFFYQCYRDTYLKRSGHEGYLSQAFFEQLVHSMNDQLLIVEATHQHEPVASCLFLYDNQKVYGRYWGCVSDIEELHFECCYFQGIEFAITQGLQSFNPGTQGEHKILRGFEPTFCYSLHTLFRVEFNQAVAHFLRRESIAIDTYYEQAKTVLPFNDLMQKKLICNK</sequence>
<evidence type="ECO:0000313" key="1">
    <source>
        <dbReference type="EMBL" id="NMH59595.1"/>
    </source>
</evidence>
<dbReference type="Proteomes" id="UP000709336">
    <property type="component" value="Unassembled WGS sequence"/>
</dbReference>
<dbReference type="RefSeq" id="WP_169210160.1">
    <property type="nucleotide sequence ID" value="NZ_JAATNW010000003.1"/>
</dbReference>
<accession>A0ABX1QZF3</accession>
<dbReference type="EMBL" id="JAATNW010000003">
    <property type="protein sequence ID" value="NMH59595.1"/>
    <property type="molecule type" value="Genomic_DNA"/>
</dbReference>
<evidence type="ECO:0000313" key="2">
    <source>
        <dbReference type="Proteomes" id="UP000709336"/>
    </source>
</evidence>
<dbReference type="InterPro" id="IPR016181">
    <property type="entry name" value="Acyl_CoA_acyltransferase"/>
</dbReference>
<protein>
    <submittedName>
        <fullName evidence="1">GNAT family N-acetyltransferase</fullName>
    </submittedName>
</protein>
<keyword evidence="2" id="KW-1185">Reference proteome</keyword>